<comment type="caution">
    <text evidence="4">The sequence shown here is derived from an EMBL/GenBank/DDBJ whole genome shotgun (WGS) entry which is preliminary data.</text>
</comment>
<keyword evidence="2" id="KW-0378">Hydrolase</keyword>
<dbReference type="InterPro" id="IPR004947">
    <property type="entry name" value="DNase_II"/>
</dbReference>
<dbReference type="PANTHER" id="PTHR10858:SF23">
    <property type="entry name" value="DEOXYRIBONUCLEASE II"/>
    <property type="match status" value="1"/>
</dbReference>
<name>A0A4U8VB83_STECR</name>
<accession>A0A4U8VB83</accession>
<protein>
    <submittedName>
        <fullName evidence="4">Uncharacterized protein</fullName>
    </submittedName>
</protein>
<evidence type="ECO:0000256" key="1">
    <source>
        <dbReference type="ARBA" id="ARBA00007527"/>
    </source>
</evidence>
<keyword evidence="3" id="KW-1133">Transmembrane helix</keyword>
<gene>
    <name evidence="4" type="ORF">L596_006557</name>
</gene>
<dbReference type="Pfam" id="PF03265">
    <property type="entry name" value="DNase_II"/>
    <property type="match status" value="1"/>
</dbReference>
<feature type="transmembrane region" description="Helical" evidence="3">
    <location>
        <begin position="20"/>
        <end position="38"/>
    </location>
</feature>
<keyword evidence="3" id="KW-0472">Membrane</keyword>
<sequence length="297" mass="34029">MRPSYDFLLGTRSHPWRRTAVATVFFFAVFCLALWIFYDMEPVKEALPQQRQELHCLDSAGRPVDWFLAVKTAYKSSDVLYGRPNAQLTEFEMETLQDGHAIYRTLNQISESQCRVEFSCWNDQFLKNGMQNSCYWRLAHSKGCLAHCARAGFLFKHTIPCAPTKDPMTPAPPGHVKGFDDYFWSNNVNSDNAYRQYVLCTSHSTVELTNIATYLTYTKVNPLYGDLLQKDTERSPLAEIQQTEIQTKGGEQLKFLFKSSLKDSQEKRPLIANAMKIAKNNSGDVWCSTRIDISFLV</sequence>
<reference evidence="4" key="2">
    <citation type="journal article" date="2015" name="Genome Biol.">
        <title>Comparative genomics of Steinernema reveals deeply conserved gene regulatory networks.</title>
        <authorList>
            <person name="Dillman A.R."/>
            <person name="Macchietto M."/>
            <person name="Porter C.F."/>
            <person name="Rogers A."/>
            <person name="Williams B."/>
            <person name="Antoshechkin I."/>
            <person name="Lee M.M."/>
            <person name="Goodwin Z."/>
            <person name="Lu X."/>
            <person name="Lewis E.E."/>
            <person name="Goodrich-Blair H."/>
            <person name="Stock S.P."/>
            <person name="Adams B.J."/>
            <person name="Sternberg P.W."/>
            <person name="Mortazavi A."/>
        </authorList>
    </citation>
    <scope>NUCLEOTIDE SEQUENCE [LARGE SCALE GENOMIC DNA]</scope>
    <source>
        <strain evidence="4">ALL</strain>
    </source>
</reference>
<reference evidence="4" key="1">
    <citation type="submission" date="2013-11" db="EMBL/GenBank/DDBJ databases">
        <authorList>
            <person name="Sternberg P."/>
            <person name="Dillman A."/>
            <person name="Macchietto M."/>
        </authorList>
    </citation>
    <scope>NUCLEOTIDE SEQUENCE</scope>
    <source>
        <strain evidence="4">ALL</strain>
    </source>
</reference>
<dbReference type="GO" id="GO:0004531">
    <property type="term" value="F:deoxyribonuclease II activity"/>
    <property type="evidence" value="ECO:0007669"/>
    <property type="project" value="InterPro"/>
</dbReference>
<dbReference type="GO" id="GO:0006309">
    <property type="term" value="P:apoptotic DNA fragmentation"/>
    <property type="evidence" value="ECO:0007669"/>
    <property type="project" value="TreeGrafter"/>
</dbReference>
<reference evidence="4" key="3">
    <citation type="journal article" date="2019" name="G3 (Bethesda)">
        <title>Hybrid Assembly of the Genome of the Entomopathogenic Nematode Steinernema carpocapsae Identifies the X-Chromosome.</title>
        <authorList>
            <person name="Serra L."/>
            <person name="Macchietto M."/>
            <person name="Macias-Munoz A."/>
            <person name="McGill C.J."/>
            <person name="Rodriguez I.M."/>
            <person name="Rodriguez B."/>
            <person name="Murad R."/>
            <person name="Mortazavi A."/>
        </authorList>
    </citation>
    <scope>NUCLEOTIDE SEQUENCE [LARGE SCALE GENOMIC DNA]</scope>
    <source>
        <strain evidence="4">ALL</strain>
    </source>
</reference>
<dbReference type="EMBL" id="AZBU02000001">
    <property type="protein sequence ID" value="TMS40138.1"/>
    <property type="molecule type" value="Genomic_DNA"/>
</dbReference>
<keyword evidence="3" id="KW-0812">Transmembrane</keyword>
<evidence type="ECO:0000313" key="4">
    <source>
        <dbReference type="EMBL" id="TMS40138.1"/>
    </source>
</evidence>
<comment type="similarity">
    <text evidence="1">Belongs to the DNase II family.</text>
</comment>
<dbReference type="AlphaFoldDB" id="A0A4U8VB83"/>
<dbReference type="PANTHER" id="PTHR10858">
    <property type="entry name" value="DEOXYRIBONUCLEASE II"/>
    <property type="match status" value="1"/>
</dbReference>
<evidence type="ECO:0000256" key="3">
    <source>
        <dbReference type="SAM" id="Phobius"/>
    </source>
</evidence>
<evidence type="ECO:0000256" key="2">
    <source>
        <dbReference type="ARBA" id="ARBA00022801"/>
    </source>
</evidence>
<proteinExistence type="inferred from homology"/>
<organism evidence="4">
    <name type="scientific">Steinernema carpocapsae</name>
    <name type="common">Entomopathogenic nematode</name>
    <dbReference type="NCBI Taxonomy" id="34508"/>
    <lineage>
        <taxon>Eukaryota</taxon>
        <taxon>Metazoa</taxon>
        <taxon>Ecdysozoa</taxon>
        <taxon>Nematoda</taxon>
        <taxon>Chromadorea</taxon>
        <taxon>Rhabditida</taxon>
        <taxon>Tylenchina</taxon>
        <taxon>Panagrolaimomorpha</taxon>
        <taxon>Strongyloidoidea</taxon>
        <taxon>Steinernematidae</taxon>
        <taxon>Steinernema</taxon>
    </lineage>
</organism>